<dbReference type="Proteomes" id="UP000236291">
    <property type="component" value="Unassembled WGS sequence"/>
</dbReference>
<dbReference type="EMBL" id="ASHM01018317">
    <property type="protein sequence ID" value="PNX99925.1"/>
    <property type="molecule type" value="Genomic_DNA"/>
</dbReference>
<reference evidence="1 3" key="2">
    <citation type="journal article" date="2017" name="Front. Plant Sci.">
        <title>Gene Classification and Mining of Molecular Markers Useful in Red Clover (Trifolium pratense) Breeding.</title>
        <authorList>
            <person name="Istvanek J."/>
            <person name="Dluhosova J."/>
            <person name="Dluhos P."/>
            <person name="Patkova L."/>
            <person name="Nedelnik J."/>
            <person name="Repkova J."/>
        </authorList>
    </citation>
    <scope>NUCLEOTIDE SEQUENCE [LARGE SCALE GENOMIC DNA]</scope>
    <source>
        <strain evidence="3">cv. Tatra</strain>
        <tissue evidence="1">Young leaves</tissue>
    </source>
</reference>
<organism evidence="1 3">
    <name type="scientific">Trifolium pratense</name>
    <name type="common">Red clover</name>
    <dbReference type="NCBI Taxonomy" id="57577"/>
    <lineage>
        <taxon>Eukaryota</taxon>
        <taxon>Viridiplantae</taxon>
        <taxon>Streptophyta</taxon>
        <taxon>Embryophyta</taxon>
        <taxon>Tracheophyta</taxon>
        <taxon>Spermatophyta</taxon>
        <taxon>Magnoliopsida</taxon>
        <taxon>eudicotyledons</taxon>
        <taxon>Gunneridae</taxon>
        <taxon>Pentapetalae</taxon>
        <taxon>rosids</taxon>
        <taxon>fabids</taxon>
        <taxon>Fabales</taxon>
        <taxon>Fabaceae</taxon>
        <taxon>Papilionoideae</taxon>
        <taxon>50 kb inversion clade</taxon>
        <taxon>NPAAA clade</taxon>
        <taxon>Hologalegina</taxon>
        <taxon>IRL clade</taxon>
        <taxon>Trifolieae</taxon>
        <taxon>Trifolium</taxon>
    </lineage>
</organism>
<name>A0A2K3MT20_TRIPR</name>
<sequence>DNVEKDNASADANEVFEGDFVENLQMDNRVLEDYEFNHPENVEKDNASAYSNEVRDKFRSEVDHIML</sequence>
<evidence type="ECO:0000313" key="1">
    <source>
        <dbReference type="EMBL" id="PNX93859.1"/>
    </source>
</evidence>
<evidence type="ECO:0000313" key="2">
    <source>
        <dbReference type="EMBL" id="PNX99925.1"/>
    </source>
</evidence>
<protein>
    <submittedName>
        <fullName evidence="1">Uncharacterized protein</fullName>
    </submittedName>
</protein>
<proteinExistence type="predicted"/>
<gene>
    <name evidence="1" type="ORF">L195_g017021</name>
    <name evidence="2" type="ORF">L195_g023197</name>
</gene>
<accession>A0A2K3MT20</accession>
<evidence type="ECO:0000313" key="3">
    <source>
        <dbReference type="Proteomes" id="UP000236291"/>
    </source>
</evidence>
<feature type="non-terminal residue" evidence="1">
    <location>
        <position position="1"/>
    </location>
</feature>
<dbReference type="EMBL" id="ASHM01011911">
    <property type="protein sequence ID" value="PNX93859.1"/>
    <property type="molecule type" value="Genomic_DNA"/>
</dbReference>
<reference evidence="1 3" key="1">
    <citation type="journal article" date="2014" name="Am. J. Bot.">
        <title>Genome assembly and annotation for red clover (Trifolium pratense; Fabaceae).</title>
        <authorList>
            <person name="Istvanek J."/>
            <person name="Jaros M."/>
            <person name="Krenek A."/>
            <person name="Repkova J."/>
        </authorList>
    </citation>
    <scope>NUCLEOTIDE SEQUENCE [LARGE SCALE GENOMIC DNA]</scope>
    <source>
        <strain evidence="3">cv. Tatra</strain>
        <tissue evidence="1">Young leaves</tissue>
    </source>
</reference>
<comment type="caution">
    <text evidence="1">The sequence shown here is derived from an EMBL/GenBank/DDBJ whole genome shotgun (WGS) entry which is preliminary data.</text>
</comment>
<dbReference type="AlphaFoldDB" id="A0A2K3MT20"/>